<keyword evidence="4" id="KW-1185">Reference proteome</keyword>
<proteinExistence type="predicted"/>
<dbReference type="SUPFAM" id="SSF46689">
    <property type="entry name" value="Homeodomain-like"/>
    <property type="match status" value="1"/>
</dbReference>
<dbReference type="GeneID" id="17284822"/>
<dbReference type="SMART" id="SM00717">
    <property type="entry name" value="SANT"/>
    <property type="match status" value="1"/>
</dbReference>
<evidence type="ECO:0008006" key="5">
    <source>
        <dbReference type="Google" id="ProtNLM"/>
    </source>
</evidence>
<protein>
    <recommendedName>
        <fullName evidence="5">Myb-like domain-containing protein</fullName>
    </recommendedName>
</protein>
<dbReference type="HOGENOM" id="CLU_2611045_0_0_1"/>
<dbReference type="PANTHER" id="PTHR45614">
    <property type="entry name" value="MYB PROTEIN-RELATED"/>
    <property type="match status" value="1"/>
</dbReference>
<dbReference type="InterPro" id="IPR017930">
    <property type="entry name" value="Myb_dom"/>
</dbReference>
<evidence type="ECO:0000313" key="3">
    <source>
        <dbReference type="EnsemblProtists" id="EOD39551"/>
    </source>
</evidence>
<organism evidence="3 4">
    <name type="scientific">Emiliania huxleyi (strain CCMP1516)</name>
    <dbReference type="NCBI Taxonomy" id="280463"/>
    <lineage>
        <taxon>Eukaryota</taxon>
        <taxon>Haptista</taxon>
        <taxon>Haptophyta</taxon>
        <taxon>Prymnesiophyceae</taxon>
        <taxon>Isochrysidales</taxon>
        <taxon>Noelaerhabdaceae</taxon>
        <taxon>Emiliania</taxon>
    </lineage>
</organism>
<dbReference type="PROSITE" id="PS50090">
    <property type="entry name" value="MYB_LIKE"/>
    <property type="match status" value="1"/>
</dbReference>
<feature type="domain" description="HTH myb-type" evidence="2">
    <location>
        <begin position="1"/>
        <end position="49"/>
    </location>
</feature>
<dbReference type="KEGG" id="ehx:EMIHUDRAFT_351454"/>
<feature type="domain" description="Myb-like" evidence="1">
    <location>
        <begin position="1"/>
        <end position="45"/>
    </location>
</feature>
<sequence length="79" mass="8802">MSWSAEEDEVIVTAVRELGPRWCAVAARLPSRTDQAIRNRWNRLQQRARVQARQAHNMQAMMHSAAGLVGGIGQPGLHT</sequence>
<evidence type="ECO:0000313" key="4">
    <source>
        <dbReference type="Proteomes" id="UP000013827"/>
    </source>
</evidence>
<dbReference type="Pfam" id="PF00249">
    <property type="entry name" value="Myb_DNA-binding"/>
    <property type="match status" value="1"/>
</dbReference>
<evidence type="ECO:0000259" key="1">
    <source>
        <dbReference type="PROSITE" id="PS50090"/>
    </source>
</evidence>
<dbReference type="PaxDb" id="2903-EOD39551"/>
<dbReference type="GO" id="GO:0005634">
    <property type="term" value="C:nucleus"/>
    <property type="evidence" value="ECO:0007669"/>
    <property type="project" value="TreeGrafter"/>
</dbReference>
<accession>A0A0D3KUW6</accession>
<dbReference type="GO" id="GO:0000981">
    <property type="term" value="F:DNA-binding transcription factor activity, RNA polymerase II-specific"/>
    <property type="evidence" value="ECO:0007669"/>
    <property type="project" value="TreeGrafter"/>
</dbReference>
<dbReference type="InterPro" id="IPR001005">
    <property type="entry name" value="SANT/Myb"/>
</dbReference>
<dbReference type="InterPro" id="IPR009057">
    <property type="entry name" value="Homeodomain-like_sf"/>
</dbReference>
<name>A0A0D3KUW6_EMIH1</name>
<dbReference type="EnsemblProtists" id="EOD39551">
    <property type="protein sequence ID" value="EOD39551"/>
    <property type="gene ID" value="EMIHUDRAFT_351454"/>
</dbReference>
<dbReference type="GO" id="GO:0000978">
    <property type="term" value="F:RNA polymerase II cis-regulatory region sequence-specific DNA binding"/>
    <property type="evidence" value="ECO:0007669"/>
    <property type="project" value="TreeGrafter"/>
</dbReference>
<evidence type="ECO:0000259" key="2">
    <source>
        <dbReference type="PROSITE" id="PS51294"/>
    </source>
</evidence>
<dbReference type="Gene3D" id="1.10.10.60">
    <property type="entry name" value="Homeodomain-like"/>
    <property type="match status" value="1"/>
</dbReference>
<dbReference type="PROSITE" id="PS51294">
    <property type="entry name" value="HTH_MYB"/>
    <property type="match status" value="1"/>
</dbReference>
<dbReference type="CDD" id="cd00167">
    <property type="entry name" value="SANT"/>
    <property type="match status" value="1"/>
</dbReference>
<dbReference type="InterPro" id="IPR050560">
    <property type="entry name" value="MYB_TF"/>
</dbReference>
<reference evidence="3" key="2">
    <citation type="submission" date="2024-10" db="UniProtKB">
        <authorList>
            <consortium name="EnsemblProtists"/>
        </authorList>
    </citation>
    <scope>IDENTIFICATION</scope>
</reference>
<dbReference type="RefSeq" id="XP_005791980.1">
    <property type="nucleotide sequence ID" value="XM_005791923.1"/>
</dbReference>
<dbReference type="Proteomes" id="UP000013827">
    <property type="component" value="Unassembled WGS sequence"/>
</dbReference>
<dbReference type="AlphaFoldDB" id="A0A0D3KUW6"/>
<reference evidence="4" key="1">
    <citation type="journal article" date="2013" name="Nature">
        <title>Pan genome of the phytoplankton Emiliania underpins its global distribution.</title>
        <authorList>
            <person name="Read B.A."/>
            <person name="Kegel J."/>
            <person name="Klute M.J."/>
            <person name="Kuo A."/>
            <person name="Lefebvre S.C."/>
            <person name="Maumus F."/>
            <person name="Mayer C."/>
            <person name="Miller J."/>
            <person name="Monier A."/>
            <person name="Salamov A."/>
            <person name="Young J."/>
            <person name="Aguilar M."/>
            <person name="Claverie J.M."/>
            <person name="Frickenhaus S."/>
            <person name="Gonzalez K."/>
            <person name="Herman E.K."/>
            <person name="Lin Y.C."/>
            <person name="Napier J."/>
            <person name="Ogata H."/>
            <person name="Sarno A.F."/>
            <person name="Shmutz J."/>
            <person name="Schroeder D."/>
            <person name="de Vargas C."/>
            <person name="Verret F."/>
            <person name="von Dassow P."/>
            <person name="Valentin K."/>
            <person name="Van de Peer Y."/>
            <person name="Wheeler G."/>
            <person name="Dacks J.B."/>
            <person name="Delwiche C.F."/>
            <person name="Dyhrman S.T."/>
            <person name="Glockner G."/>
            <person name="John U."/>
            <person name="Richards T."/>
            <person name="Worden A.Z."/>
            <person name="Zhang X."/>
            <person name="Grigoriev I.V."/>
            <person name="Allen A.E."/>
            <person name="Bidle K."/>
            <person name="Borodovsky M."/>
            <person name="Bowler C."/>
            <person name="Brownlee C."/>
            <person name="Cock J.M."/>
            <person name="Elias M."/>
            <person name="Gladyshev V.N."/>
            <person name="Groth M."/>
            <person name="Guda C."/>
            <person name="Hadaegh A."/>
            <person name="Iglesias-Rodriguez M.D."/>
            <person name="Jenkins J."/>
            <person name="Jones B.M."/>
            <person name="Lawson T."/>
            <person name="Leese F."/>
            <person name="Lindquist E."/>
            <person name="Lobanov A."/>
            <person name="Lomsadze A."/>
            <person name="Malik S.B."/>
            <person name="Marsh M.E."/>
            <person name="Mackinder L."/>
            <person name="Mock T."/>
            <person name="Mueller-Roeber B."/>
            <person name="Pagarete A."/>
            <person name="Parker M."/>
            <person name="Probert I."/>
            <person name="Quesneville H."/>
            <person name="Raines C."/>
            <person name="Rensing S.A."/>
            <person name="Riano-Pachon D.M."/>
            <person name="Richier S."/>
            <person name="Rokitta S."/>
            <person name="Shiraiwa Y."/>
            <person name="Soanes D.M."/>
            <person name="van der Giezen M."/>
            <person name="Wahlund T.M."/>
            <person name="Williams B."/>
            <person name="Wilson W."/>
            <person name="Wolfe G."/>
            <person name="Wurch L.L."/>
        </authorList>
    </citation>
    <scope>NUCLEOTIDE SEQUENCE</scope>
</reference>